<dbReference type="Proteomes" id="UP000654345">
    <property type="component" value="Unassembled WGS sequence"/>
</dbReference>
<name>A0ABQ3V3H8_9CHLR</name>
<protein>
    <submittedName>
        <fullName evidence="1">Uncharacterized protein</fullName>
    </submittedName>
</protein>
<dbReference type="EMBL" id="BNJG01000003">
    <property type="protein sequence ID" value="GHO59506.1"/>
    <property type="molecule type" value="Genomic_DNA"/>
</dbReference>
<reference evidence="1 2" key="1">
    <citation type="journal article" date="2021" name="Int. J. Syst. Evol. Microbiol.">
        <title>Reticulibacter mediterranei gen. nov., sp. nov., within the new family Reticulibacteraceae fam. nov., and Ktedonospora formicarum gen. nov., sp. nov., Ktedonobacter robiniae sp. nov., Dictyobacter formicarum sp. nov. and Dictyobacter arantiisoli sp. nov., belonging to the class Ktedonobacteria.</title>
        <authorList>
            <person name="Yabe S."/>
            <person name="Zheng Y."/>
            <person name="Wang C.M."/>
            <person name="Sakai Y."/>
            <person name="Abe K."/>
            <person name="Yokota A."/>
            <person name="Donadio S."/>
            <person name="Cavaletti L."/>
            <person name="Monciardini P."/>
        </authorList>
    </citation>
    <scope>NUCLEOTIDE SEQUENCE [LARGE SCALE GENOMIC DNA]</scope>
    <source>
        <strain evidence="1 2">SOSP1-30</strain>
    </source>
</reference>
<sequence>MLWKLASMILLDILKTLIVELAIKVISSLISHWITSMKSLQVQPSPALGLNLVPSAI</sequence>
<accession>A0ABQ3V3H8</accession>
<evidence type="ECO:0000313" key="2">
    <source>
        <dbReference type="Proteomes" id="UP000654345"/>
    </source>
</evidence>
<comment type="caution">
    <text evidence="1">The sequence shown here is derived from an EMBL/GenBank/DDBJ whole genome shotgun (WGS) entry which is preliminary data.</text>
</comment>
<gene>
    <name evidence="1" type="ORF">KSB_79810</name>
</gene>
<organism evidence="1 2">
    <name type="scientific">Ktedonobacter robiniae</name>
    <dbReference type="NCBI Taxonomy" id="2778365"/>
    <lineage>
        <taxon>Bacteria</taxon>
        <taxon>Bacillati</taxon>
        <taxon>Chloroflexota</taxon>
        <taxon>Ktedonobacteria</taxon>
        <taxon>Ktedonobacterales</taxon>
        <taxon>Ktedonobacteraceae</taxon>
        <taxon>Ktedonobacter</taxon>
    </lineage>
</organism>
<evidence type="ECO:0000313" key="1">
    <source>
        <dbReference type="EMBL" id="GHO59506.1"/>
    </source>
</evidence>
<proteinExistence type="predicted"/>
<keyword evidence="2" id="KW-1185">Reference proteome</keyword>